<protein>
    <submittedName>
        <fullName evidence="1">Uncharacterized protein</fullName>
    </submittedName>
</protein>
<sequence>MVAAMQTDYLERFSTMPPRNGIYIDTQMEENGWTAEGLVGAWLFLENHPQAYGAPVVMVSADEAGCEEAQQFLGDVEMAPTKRGLGRNQAISKHPADACDLIREKATAALARLSDFTPFTRPAPYELEVTCYTAEQAPSVSGSLSVT</sequence>
<name>A0A382IUS4_9ZZZZ</name>
<proteinExistence type="predicted"/>
<accession>A0A382IUS4</accession>
<dbReference type="Gene3D" id="3.40.50.10780">
    <property type="entry name" value="Dipeptide transport protein"/>
    <property type="match status" value="1"/>
</dbReference>
<dbReference type="InterPro" id="IPR027476">
    <property type="entry name" value="DppA_N"/>
</dbReference>
<dbReference type="Pfam" id="PF04951">
    <property type="entry name" value="Peptidase_M55"/>
    <property type="match status" value="1"/>
</dbReference>
<evidence type="ECO:0000313" key="1">
    <source>
        <dbReference type="EMBL" id="SVC03049.1"/>
    </source>
</evidence>
<dbReference type="AlphaFoldDB" id="A0A382IUS4"/>
<dbReference type="InterPro" id="IPR036177">
    <property type="entry name" value="Peptidase_M55_sf"/>
</dbReference>
<dbReference type="InterPro" id="IPR007035">
    <property type="entry name" value="Peptidase_M55"/>
</dbReference>
<dbReference type="SUPFAM" id="SSF63992">
    <property type="entry name" value="Dipeptide transport protein"/>
    <property type="match status" value="1"/>
</dbReference>
<organism evidence="1">
    <name type="scientific">marine metagenome</name>
    <dbReference type="NCBI Taxonomy" id="408172"/>
    <lineage>
        <taxon>unclassified sequences</taxon>
        <taxon>metagenomes</taxon>
        <taxon>ecological metagenomes</taxon>
    </lineage>
</organism>
<dbReference type="EMBL" id="UINC01069571">
    <property type="protein sequence ID" value="SVC03049.1"/>
    <property type="molecule type" value="Genomic_DNA"/>
</dbReference>
<gene>
    <name evidence="1" type="ORF">METZ01_LOCUS255903</name>
</gene>
<reference evidence="1" key="1">
    <citation type="submission" date="2018-05" db="EMBL/GenBank/DDBJ databases">
        <authorList>
            <person name="Lanie J.A."/>
            <person name="Ng W.-L."/>
            <person name="Kazmierczak K.M."/>
            <person name="Andrzejewski T.M."/>
            <person name="Davidsen T.M."/>
            <person name="Wayne K.J."/>
            <person name="Tettelin H."/>
            <person name="Glass J.I."/>
            <person name="Rusch D."/>
            <person name="Podicherti R."/>
            <person name="Tsui H.-C.T."/>
            <person name="Winkler M.E."/>
        </authorList>
    </citation>
    <scope>NUCLEOTIDE SEQUENCE</scope>
</reference>